<proteinExistence type="predicted"/>
<organism evidence="1 2">
    <name type="scientific">Crepidotus variabilis</name>
    <dbReference type="NCBI Taxonomy" id="179855"/>
    <lineage>
        <taxon>Eukaryota</taxon>
        <taxon>Fungi</taxon>
        <taxon>Dikarya</taxon>
        <taxon>Basidiomycota</taxon>
        <taxon>Agaricomycotina</taxon>
        <taxon>Agaricomycetes</taxon>
        <taxon>Agaricomycetidae</taxon>
        <taxon>Agaricales</taxon>
        <taxon>Agaricineae</taxon>
        <taxon>Crepidotaceae</taxon>
        <taxon>Crepidotus</taxon>
    </lineage>
</organism>
<dbReference type="EMBL" id="MU158015">
    <property type="protein sequence ID" value="KAF9521612.1"/>
    <property type="molecule type" value="Genomic_DNA"/>
</dbReference>
<evidence type="ECO:0000313" key="2">
    <source>
        <dbReference type="Proteomes" id="UP000807306"/>
    </source>
</evidence>
<name>A0A9P6JHP6_9AGAR</name>
<comment type="caution">
    <text evidence="1">The sequence shown here is derived from an EMBL/GenBank/DDBJ whole genome shotgun (WGS) entry which is preliminary data.</text>
</comment>
<reference evidence="1" key="1">
    <citation type="submission" date="2020-11" db="EMBL/GenBank/DDBJ databases">
        <authorList>
            <consortium name="DOE Joint Genome Institute"/>
            <person name="Ahrendt S."/>
            <person name="Riley R."/>
            <person name="Andreopoulos W."/>
            <person name="Labutti K."/>
            <person name="Pangilinan J."/>
            <person name="Ruiz-Duenas F.J."/>
            <person name="Barrasa J.M."/>
            <person name="Sanchez-Garcia M."/>
            <person name="Camarero S."/>
            <person name="Miyauchi S."/>
            <person name="Serrano A."/>
            <person name="Linde D."/>
            <person name="Babiker R."/>
            <person name="Drula E."/>
            <person name="Ayuso-Fernandez I."/>
            <person name="Pacheco R."/>
            <person name="Padilla G."/>
            <person name="Ferreira P."/>
            <person name="Barriuso J."/>
            <person name="Kellner H."/>
            <person name="Castanera R."/>
            <person name="Alfaro M."/>
            <person name="Ramirez L."/>
            <person name="Pisabarro A.G."/>
            <person name="Kuo A."/>
            <person name="Tritt A."/>
            <person name="Lipzen A."/>
            <person name="He G."/>
            <person name="Yan M."/>
            <person name="Ng V."/>
            <person name="Cullen D."/>
            <person name="Martin F."/>
            <person name="Rosso M.-N."/>
            <person name="Henrissat B."/>
            <person name="Hibbett D."/>
            <person name="Martinez A.T."/>
            <person name="Grigoriev I.V."/>
        </authorList>
    </citation>
    <scope>NUCLEOTIDE SEQUENCE</scope>
    <source>
        <strain evidence="1">CBS 506.95</strain>
    </source>
</reference>
<dbReference type="AlphaFoldDB" id="A0A9P6JHP6"/>
<dbReference type="Proteomes" id="UP000807306">
    <property type="component" value="Unassembled WGS sequence"/>
</dbReference>
<evidence type="ECO:0000313" key="1">
    <source>
        <dbReference type="EMBL" id="KAF9521612.1"/>
    </source>
</evidence>
<accession>A0A9P6JHP6</accession>
<keyword evidence="2" id="KW-1185">Reference proteome</keyword>
<sequence length="111" mass="12166">MLAEKTILCGTDQPHPVYTKDHGETGDLVVYFYPFASAPDTSCMQLSRLSQPAALDLVAHSSDQIVNRRAPESSIHTASGHVVPCQERPSAARDIIHKLNGHLLSNERPSY</sequence>
<gene>
    <name evidence="1" type="ORF">CPB83DRAFT_900504</name>
</gene>
<protein>
    <submittedName>
        <fullName evidence="1">Uncharacterized protein</fullName>
    </submittedName>
</protein>